<protein>
    <submittedName>
        <fullName evidence="3">Uncharacterized protein</fullName>
    </submittedName>
</protein>
<feature type="transmembrane region" description="Helical" evidence="2">
    <location>
        <begin position="660"/>
        <end position="683"/>
    </location>
</feature>
<feature type="transmembrane region" description="Helical" evidence="2">
    <location>
        <begin position="315"/>
        <end position="338"/>
    </location>
</feature>
<gene>
    <name evidence="3" type="ordered locus">Sinac_0171</name>
</gene>
<feature type="transmembrane region" description="Helical" evidence="2">
    <location>
        <begin position="350"/>
        <end position="368"/>
    </location>
</feature>
<dbReference type="OrthoDB" id="9999497at2"/>
<proteinExistence type="predicted"/>
<reference evidence="3 4" key="1">
    <citation type="submission" date="2012-02" db="EMBL/GenBank/DDBJ databases">
        <title>Complete sequence of chromosome of Singulisphaera acidiphila DSM 18658.</title>
        <authorList>
            <consortium name="US DOE Joint Genome Institute (JGI-PGF)"/>
            <person name="Lucas S."/>
            <person name="Copeland A."/>
            <person name="Lapidus A."/>
            <person name="Glavina del Rio T."/>
            <person name="Dalin E."/>
            <person name="Tice H."/>
            <person name="Bruce D."/>
            <person name="Goodwin L."/>
            <person name="Pitluck S."/>
            <person name="Peters L."/>
            <person name="Ovchinnikova G."/>
            <person name="Chertkov O."/>
            <person name="Kyrpides N."/>
            <person name="Mavromatis K."/>
            <person name="Ivanova N."/>
            <person name="Brettin T."/>
            <person name="Detter J.C."/>
            <person name="Han C."/>
            <person name="Larimer F."/>
            <person name="Land M."/>
            <person name="Hauser L."/>
            <person name="Markowitz V."/>
            <person name="Cheng J.-F."/>
            <person name="Hugenholtz P."/>
            <person name="Woyke T."/>
            <person name="Wu D."/>
            <person name="Tindall B."/>
            <person name="Pomrenke H."/>
            <person name="Brambilla E."/>
            <person name="Klenk H.-P."/>
            <person name="Eisen J.A."/>
        </authorList>
    </citation>
    <scope>NUCLEOTIDE SEQUENCE [LARGE SCALE GENOMIC DNA]</scope>
    <source>
        <strain evidence="4">ATCC BAA-1392 / DSM 18658 / VKM B-2454 / MOB10</strain>
    </source>
</reference>
<dbReference type="KEGG" id="saci:Sinac_0171"/>
<sequence length="739" mass="81361">MGPALWVTVASQKGHFPLQVIVPPVPPKGADARGGQYAGSLWLPENVWKGFRLRLMPFVRDVSGIPTEGKKLLVVANVGNVLHFRGFGDDGKVVVKTDETSLKAHAESIADLKKQLESLWFAPQLTEGQSVKIFGAVTSIAAHTRWPRDSSVMNIRWPRSWFTFQRLSLTSGVSWVLPLLFGIAAILTCWLCLAKNERIRRDYLDFRSCYPLPCPGADRQTPMADLLACSAQQAEELTALADPKTALMYRHPGLVVLAFGTFLFMGFYTEFSAHNLSNNNWLLNVFVMMLMLTYASSEVFQRWKIHPVTTDSPPIWPFFFIALLGSAFVWCCFQLAYLDLASDDSNEFEAVQLVVAALGCLVLLVVAWRAITRVEGSAAGAAQVSTSSDGCREAKTVPPSVIFGVILGGTLLGYLTFSMVTMEPTPFVSLLLMLVLAFLYGAVIHEALYLREYWTCLNALTVSVLSLPLGTALDRLPRRLTSRLGSFSEAWEGHADRELTERFRHVRETLGLILAEDALSTAPPTELLVRREDLKEVKNALDSAKLSNAGTTAQVSRALTRLLAPVWSLRGPLEGFADQGSQRSESSGSSTGPEGDAESRVVLSARSVEVGEMYLSLEVIRYLNRHLDILWIRVSALTVLTILLMATVNCYPYQPAGTLFQWTLLVVVLALVMIVRVLVGFNCNELISRVNKIPVDRSLWNLDFLGKLVAYVGPVLALLAALSVGMSDLIRLVLGPLSP</sequence>
<feature type="transmembrane region" description="Helical" evidence="2">
    <location>
        <begin position="281"/>
        <end position="303"/>
    </location>
</feature>
<keyword evidence="2" id="KW-0812">Transmembrane</keyword>
<name>L0D6X3_SINAD</name>
<dbReference type="Proteomes" id="UP000010798">
    <property type="component" value="Chromosome"/>
</dbReference>
<evidence type="ECO:0000313" key="4">
    <source>
        <dbReference type="Proteomes" id="UP000010798"/>
    </source>
</evidence>
<feature type="transmembrane region" description="Helical" evidence="2">
    <location>
        <begin position="630"/>
        <end position="648"/>
    </location>
</feature>
<evidence type="ECO:0000313" key="3">
    <source>
        <dbReference type="EMBL" id="AGA24625.1"/>
    </source>
</evidence>
<dbReference type="RefSeq" id="WP_015243810.1">
    <property type="nucleotide sequence ID" value="NC_019892.1"/>
</dbReference>
<keyword evidence="2" id="KW-0472">Membrane</keyword>
<feature type="compositionally biased region" description="Low complexity" evidence="1">
    <location>
        <begin position="579"/>
        <end position="594"/>
    </location>
</feature>
<evidence type="ECO:0000256" key="1">
    <source>
        <dbReference type="SAM" id="MobiDB-lite"/>
    </source>
</evidence>
<dbReference type="STRING" id="886293.Sinac_0171"/>
<dbReference type="AlphaFoldDB" id="L0D6X3"/>
<evidence type="ECO:0000256" key="2">
    <source>
        <dbReference type="SAM" id="Phobius"/>
    </source>
</evidence>
<feature type="transmembrane region" description="Helical" evidence="2">
    <location>
        <begin position="175"/>
        <end position="193"/>
    </location>
</feature>
<accession>L0D6X3</accession>
<keyword evidence="4" id="KW-1185">Reference proteome</keyword>
<feature type="transmembrane region" description="Helical" evidence="2">
    <location>
        <begin position="401"/>
        <end position="420"/>
    </location>
</feature>
<organism evidence="3 4">
    <name type="scientific">Singulisphaera acidiphila (strain ATCC BAA-1392 / DSM 18658 / VKM B-2454 / MOB10)</name>
    <dbReference type="NCBI Taxonomy" id="886293"/>
    <lineage>
        <taxon>Bacteria</taxon>
        <taxon>Pseudomonadati</taxon>
        <taxon>Planctomycetota</taxon>
        <taxon>Planctomycetia</taxon>
        <taxon>Isosphaerales</taxon>
        <taxon>Isosphaeraceae</taxon>
        <taxon>Singulisphaera</taxon>
    </lineage>
</organism>
<feature type="transmembrane region" description="Helical" evidence="2">
    <location>
        <begin position="426"/>
        <end position="444"/>
    </location>
</feature>
<dbReference type="HOGENOM" id="CLU_375477_0_0_0"/>
<feature type="region of interest" description="Disordered" evidence="1">
    <location>
        <begin position="575"/>
        <end position="599"/>
    </location>
</feature>
<keyword evidence="2" id="KW-1133">Transmembrane helix</keyword>
<dbReference type="EMBL" id="CP003364">
    <property type="protein sequence ID" value="AGA24625.1"/>
    <property type="molecule type" value="Genomic_DNA"/>
</dbReference>
<feature type="transmembrane region" description="Helical" evidence="2">
    <location>
        <begin position="704"/>
        <end position="726"/>
    </location>
</feature>
<feature type="transmembrane region" description="Helical" evidence="2">
    <location>
        <begin position="253"/>
        <end position="269"/>
    </location>
</feature>